<proteinExistence type="predicted"/>
<dbReference type="Proteomes" id="UP000184420">
    <property type="component" value="Unassembled WGS sequence"/>
</dbReference>
<keyword evidence="4" id="KW-1185">Reference proteome</keyword>
<organism evidence="3 4">
    <name type="scientific">Chitinophaga jiangningensis</name>
    <dbReference type="NCBI Taxonomy" id="1419482"/>
    <lineage>
        <taxon>Bacteria</taxon>
        <taxon>Pseudomonadati</taxon>
        <taxon>Bacteroidota</taxon>
        <taxon>Chitinophagia</taxon>
        <taxon>Chitinophagales</taxon>
        <taxon>Chitinophagaceae</taxon>
        <taxon>Chitinophaga</taxon>
    </lineage>
</organism>
<dbReference type="InterPro" id="IPR000868">
    <property type="entry name" value="Isochorismatase-like_dom"/>
</dbReference>
<reference evidence="3 4" key="1">
    <citation type="submission" date="2016-11" db="EMBL/GenBank/DDBJ databases">
        <authorList>
            <person name="Jaros S."/>
            <person name="Januszkiewicz K."/>
            <person name="Wedrychowicz H."/>
        </authorList>
    </citation>
    <scope>NUCLEOTIDE SEQUENCE [LARGE SCALE GENOMIC DNA]</scope>
    <source>
        <strain evidence="3 4">DSM 27406</strain>
    </source>
</reference>
<evidence type="ECO:0000313" key="4">
    <source>
        <dbReference type="Proteomes" id="UP000184420"/>
    </source>
</evidence>
<evidence type="ECO:0000256" key="1">
    <source>
        <dbReference type="ARBA" id="ARBA00022801"/>
    </source>
</evidence>
<dbReference type="CDD" id="cd00431">
    <property type="entry name" value="cysteine_hydrolases"/>
    <property type="match status" value="1"/>
</dbReference>
<dbReference type="PANTHER" id="PTHR43540">
    <property type="entry name" value="PEROXYUREIDOACRYLATE/UREIDOACRYLATE AMIDOHYDROLASE-RELATED"/>
    <property type="match status" value="1"/>
</dbReference>
<keyword evidence="1" id="KW-0378">Hydrolase</keyword>
<name>A0A1M7JSP1_9BACT</name>
<evidence type="ECO:0000313" key="3">
    <source>
        <dbReference type="EMBL" id="SHM56014.1"/>
    </source>
</evidence>
<dbReference type="EMBL" id="FRBL01000009">
    <property type="protein sequence ID" value="SHM56014.1"/>
    <property type="molecule type" value="Genomic_DNA"/>
</dbReference>
<dbReference type="InterPro" id="IPR036380">
    <property type="entry name" value="Isochorismatase-like_sf"/>
</dbReference>
<dbReference type="OrthoDB" id="9785724at2"/>
<protein>
    <submittedName>
        <fullName evidence="3">Nicotinamidase-related amidase</fullName>
    </submittedName>
</protein>
<dbReference type="STRING" id="1419482.SAMN05444266_1097"/>
<dbReference type="PANTHER" id="PTHR43540:SF6">
    <property type="entry name" value="ISOCHORISMATASE-LIKE DOMAIN-CONTAINING PROTEIN"/>
    <property type="match status" value="1"/>
</dbReference>
<dbReference type="InterPro" id="IPR050272">
    <property type="entry name" value="Isochorismatase-like_hydrls"/>
</dbReference>
<dbReference type="Gene3D" id="3.40.50.850">
    <property type="entry name" value="Isochorismatase-like"/>
    <property type="match status" value="1"/>
</dbReference>
<accession>A0A1M7JSP1</accession>
<feature type="domain" description="Isochorismatase-like" evidence="2">
    <location>
        <begin position="4"/>
        <end position="155"/>
    </location>
</feature>
<dbReference type="RefSeq" id="WP_073085363.1">
    <property type="nucleotide sequence ID" value="NZ_FRBL01000009.1"/>
</dbReference>
<dbReference type="GO" id="GO:0016787">
    <property type="term" value="F:hydrolase activity"/>
    <property type="evidence" value="ECO:0007669"/>
    <property type="project" value="UniProtKB-KW"/>
</dbReference>
<gene>
    <name evidence="3" type="ORF">SAMN05444266_1097</name>
</gene>
<sequence length="174" mass="19591">MQEALLVVDMQQGFVKPPCERIISPIISLIKHFTAAHRPVAFTQFINPAYSNFEQLMQWQKLRHSAETDIIPVLQPLATNIFVKHQYSAFTPAFEYFLQQHRVQKLYLCGIATESCVLKSAMDAFERGLHPVVVQDAVYSHASDAHHAAGLLVLARNIGETQLVTVSDTLQSLF</sequence>
<evidence type="ECO:0000259" key="2">
    <source>
        <dbReference type="Pfam" id="PF00857"/>
    </source>
</evidence>
<dbReference type="Pfam" id="PF00857">
    <property type="entry name" value="Isochorismatase"/>
    <property type="match status" value="1"/>
</dbReference>
<dbReference type="SUPFAM" id="SSF52499">
    <property type="entry name" value="Isochorismatase-like hydrolases"/>
    <property type="match status" value="1"/>
</dbReference>
<dbReference type="AlphaFoldDB" id="A0A1M7JSP1"/>